<dbReference type="GO" id="GO:0008233">
    <property type="term" value="F:peptidase activity"/>
    <property type="evidence" value="ECO:0007669"/>
    <property type="project" value="UniProtKB-KW"/>
</dbReference>
<accession>A0A392SYR2</accession>
<dbReference type="InterPro" id="IPR036875">
    <property type="entry name" value="Znf_CCHC_sf"/>
</dbReference>
<name>A0A392SYR2_9FABA</name>
<dbReference type="AlphaFoldDB" id="A0A392SYR2"/>
<feature type="compositionally biased region" description="Acidic residues" evidence="1">
    <location>
        <begin position="60"/>
        <end position="71"/>
    </location>
</feature>
<comment type="caution">
    <text evidence="2">The sequence shown here is derived from an EMBL/GenBank/DDBJ whole genome shotgun (WGS) entry which is preliminary data.</text>
</comment>
<feature type="compositionally biased region" description="Basic and acidic residues" evidence="1">
    <location>
        <begin position="12"/>
        <end position="22"/>
    </location>
</feature>
<keyword evidence="2" id="KW-0645">Protease</keyword>
<dbReference type="GO" id="GO:0003676">
    <property type="term" value="F:nucleic acid binding"/>
    <property type="evidence" value="ECO:0007669"/>
    <property type="project" value="InterPro"/>
</dbReference>
<dbReference type="EMBL" id="LXQA010466131">
    <property type="protein sequence ID" value="MCI53612.1"/>
    <property type="molecule type" value="Genomic_DNA"/>
</dbReference>
<dbReference type="GO" id="GO:0008270">
    <property type="term" value="F:zinc ion binding"/>
    <property type="evidence" value="ECO:0007669"/>
    <property type="project" value="InterPro"/>
</dbReference>
<reference evidence="2 3" key="1">
    <citation type="journal article" date="2018" name="Front. Plant Sci.">
        <title>Red Clover (Trifolium pratense) and Zigzag Clover (T. medium) - A Picture of Genomic Similarities and Differences.</title>
        <authorList>
            <person name="Dluhosova J."/>
            <person name="Istvanek J."/>
            <person name="Nedelnik J."/>
            <person name="Repkova J."/>
        </authorList>
    </citation>
    <scope>NUCLEOTIDE SEQUENCE [LARGE SCALE GENOMIC DNA]</scope>
    <source>
        <strain evidence="3">cv. 10/8</strain>
        <tissue evidence="2">Leaf</tissue>
    </source>
</reference>
<keyword evidence="3" id="KW-1185">Reference proteome</keyword>
<keyword evidence="2" id="KW-0378">Hydrolase</keyword>
<feature type="non-terminal residue" evidence="2">
    <location>
        <position position="81"/>
    </location>
</feature>
<evidence type="ECO:0000313" key="3">
    <source>
        <dbReference type="Proteomes" id="UP000265520"/>
    </source>
</evidence>
<feature type="non-terminal residue" evidence="2">
    <location>
        <position position="1"/>
    </location>
</feature>
<sequence>RNFTQNTNRSNGDQRKQITEEKVSQSKGVQCHECKGYGHIRTECATYLKKQNRGLIVSWSDEEESKEDEESETAKRITALT</sequence>
<dbReference type="Proteomes" id="UP000265520">
    <property type="component" value="Unassembled WGS sequence"/>
</dbReference>
<protein>
    <submittedName>
        <fullName evidence="2">Gag-protease polyprotein</fullName>
    </submittedName>
</protein>
<feature type="region of interest" description="Disordered" evidence="1">
    <location>
        <begin position="1"/>
        <end position="22"/>
    </location>
</feature>
<evidence type="ECO:0000256" key="1">
    <source>
        <dbReference type="SAM" id="MobiDB-lite"/>
    </source>
</evidence>
<dbReference type="SUPFAM" id="SSF57756">
    <property type="entry name" value="Retrovirus zinc finger-like domains"/>
    <property type="match status" value="1"/>
</dbReference>
<feature type="region of interest" description="Disordered" evidence="1">
    <location>
        <begin position="60"/>
        <end position="81"/>
    </location>
</feature>
<feature type="compositionally biased region" description="Polar residues" evidence="1">
    <location>
        <begin position="1"/>
        <end position="11"/>
    </location>
</feature>
<proteinExistence type="predicted"/>
<evidence type="ECO:0000313" key="2">
    <source>
        <dbReference type="EMBL" id="MCI53612.1"/>
    </source>
</evidence>
<dbReference type="GO" id="GO:0006508">
    <property type="term" value="P:proteolysis"/>
    <property type="evidence" value="ECO:0007669"/>
    <property type="project" value="UniProtKB-KW"/>
</dbReference>
<organism evidence="2 3">
    <name type="scientific">Trifolium medium</name>
    <dbReference type="NCBI Taxonomy" id="97028"/>
    <lineage>
        <taxon>Eukaryota</taxon>
        <taxon>Viridiplantae</taxon>
        <taxon>Streptophyta</taxon>
        <taxon>Embryophyta</taxon>
        <taxon>Tracheophyta</taxon>
        <taxon>Spermatophyta</taxon>
        <taxon>Magnoliopsida</taxon>
        <taxon>eudicotyledons</taxon>
        <taxon>Gunneridae</taxon>
        <taxon>Pentapetalae</taxon>
        <taxon>rosids</taxon>
        <taxon>fabids</taxon>
        <taxon>Fabales</taxon>
        <taxon>Fabaceae</taxon>
        <taxon>Papilionoideae</taxon>
        <taxon>50 kb inversion clade</taxon>
        <taxon>NPAAA clade</taxon>
        <taxon>Hologalegina</taxon>
        <taxon>IRL clade</taxon>
        <taxon>Trifolieae</taxon>
        <taxon>Trifolium</taxon>
    </lineage>
</organism>